<dbReference type="SUPFAM" id="SSF51905">
    <property type="entry name" value="FAD/NAD(P)-binding domain"/>
    <property type="match status" value="1"/>
</dbReference>
<dbReference type="PANTHER" id="PTHR13847">
    <property type="entry name" value="SARCOSINE DEHYDROGENASE-RELATED"/>
    <property type="match status" value="1"/>
</dbReference>
<accession>A0A426YV26</accession>
<comment type="function">
    <text evidence="3">Required for the assembly of the mitochondrial membrane respiratory chain NADH dehydrogenase (Complex I). Involved in mid-late stages of complex I assembly.</text>
</comment>
<organism evidence="5 6">
    <name type="scientific">Ensete ventricosum</name>
    <name type="common">Abyssinian banana</name>
    <name type="synonym">Musa ensete</name>
    <dbReference type="NCBI Taxonomy" id="4639"/>
    <lineage>
        <taxon>Eukaryota</taxon>
        <taxon>Viridiplantae</taxon>
        <taxon>Streptophyta</taxon>
        <taxon>Embryophyta</taxon>
        <taxon>Tracheophyta</taxon>
        <taxon>Spermatophyta</taxon>
        <taxon>Magnoliopsida</taxon>
        <taxon>Liliopsida</taxon>
        <taxon>Zingiberales</taxon>
        <taxon>Musaceae</taxon>
        <taxon>Ensete</taxon>
    </lineage>
</organism>
<dbReference type="AlphaFoldDB" id="A0A426YV26"/>
<proteinExistence type="predicted"/>
<dbReference type="GO" id="GO:0016491">
    <property type="term" value="F:oxidoreductase activity"/>
    <property type="evidence" value="ECO:0007669"/>
    <property type="project" value="UniProtKB-KW"/>
</dbReference>
<evidence type="ECO:0000259" key="4">
    <source>
        <dbReference type="Pfam" id="PF01266"/>
    </source>
</evidence>
<dbReference type="InterPro" id="IPR006076">
    <property type="entry name" value="FAD-dep_OxRdtase"/>
</dbReference>
<comment type="caution">
    <text evidence="5">The sequence shown here is derived from an EMBL/GenBank/DDBJ whole genome shotgun (WGS) entry which is preliminary data.</text>
</comment>
<dbReference type="PANTHER" id="PTHR13847:SF287">
    <property type="entry name" value="FAD-DEPENDENT OXIDOREDUCTASE DOMAIN-CONTAINING PROTEIN 1"/>
    <property type="match status" value="1"/>
</dbReference>
<keyword evidence="1" id="KW-0560">Oxidoreductase</keyword>
<reference evidence="5 6" key="1">
    <citation type="journal article" date="2014" name="Agronomy (Basel)">
        <title>A Draft Genome Sequence for Ensete ventricosum, the Drought-Tolerant Tree Against Hunger.</title>
        <authorList>
            <person name="Harrison J."/>
            <person name="Moore K.A."/>
            <person name="Paszkiewicz K."/>
            <person name="Jones T."/>
            <person name="Grant M."/>
            <person name="Ambacheew D."/>
            <person name="Muzemil S."/>
            <person name="Studholme D.J."/>
        </authorList>
    </citation>
    <scope>NUCLEOTIDE SEQUENCE [LARGE SCALE GENOMIC DNA]</scope>
</reference>
<evidence type="ECO:0000256" key="1">
    <source>
        <dbReference type="ARBA" id="ARBA00023002"/>
    </source>
</evidence>
<evidence type="ECO:0000313" key="6">
    <source>
        <dbReference type="Proteomes" id="UP000287651"/>
    </source>
</evidence>
<dbReference type="Gene3D" id="3.50.50.60">
    <property type="entry name" value="FAD/NAD(P)-binding domain"/>
    <property type="match status" value="1"/>
</dbReference>
<dbReference type="GO" id="GO:0005737">
    <property type="term" value="C:cytoplasm"/>
    <property type="evidence" value="ECO:0007669"/>
    <property type="project" value="TreeGrafter"/>
</dbReference>
<gene>
    <name evidence="5" type="ORF">B296_00034715</name>
</gene>
<dbReference type="EMBL" id="AMZH03010017">
    <property type="protein sequence ID" value="RRT55593.1"/>
    <property type="molecule type" value="Genomic_DNA"/>
</dbReference>
<evidence type="ECO:0000256" key="3">
    <source>
        <dbReference type="ARBA" id="ARBA00046185"/>
    </source>
</evidence>
<dbReference type="Pfam" id="PF01266">
    <property type="entry name" value="DAO"/>
    <property type="match status" value="1"/>
</dbReference>
<dbReference type="Proteomes" id="UP000287651">
    <property type="component" value="Unassembled WGS sequence"/>
</dbReference>
<sequence>MESVSRPFPNPNLNIRTLSSSFPRGSFTVSRFPFDQWRNRPRLRAGRRPPVAAVAVANPRSDHDVVVVGAGIIGLAVARQLLLSSDLSVAVVDAAVPCSGATGAGQGYIWMAHKTPGSETWELATRSKQLWEELAESIRHQGKDPAEVLGWKKTGISLLNFVSC</sequence>
<feature type="domain" description="FAD dependent oxidoreductase" evidence="4">
    <location>
        <begin position="64"/>
        <end position="137"/>
    </location>
</feature>
<name>A0A426YV26_ENSVE</name>
<evidence type="ECO:0000256" key="2">
    <source>
        <dbReference type="ARBA" id="ARBA00039785"/>
    </source>
</evidence>
<protein>
    <recommendedName>
        <fullName evidence="2">FAD-dependent oxidoreductase domain-containing protein 1</fullName>
    </recommendedName>
</protein>
<evidence type="ECO:0000313" key="5">
    <source>
        <dbReference type="EMBL" id="RRT55593.1"/>
    </source>
</evidence>
<dbReference type="InterPro" id="IPR036188">
    <property type="entry name" value="FAD/NAD-bd_sf"/>
</dbReference>